<comment type="subcellular location">
    <subcellularLocation>
        <location evidence="1">Cell membrane</location>
        <topology evidence="1">Multi-pass membrane protein</topology>
    </subcellularLocation>
</comment>
<name>A0A242U9L6_ACIPI</name>
<dbReference type="Proteomes" id="UP000195162">
    <property type="component" value="Unassembled WGS sequence"/>
</dbReference>
<organism evidence="8 9">
    <name type="scientific">Acinetobacter pittii</name>
    <name type="common">Acinetobacter genomosp. 3</name>
    <dbReference type="NCBI Taxonomy" id="48296"/>
    <lineage>
        <taxon>Bacteria</taxon>
        <taxon>Pseudomonadati</taxon>
        <taxon>Pseudomonadota</taxon>
        <taxon>Gammaproteobacteria</taxon>
        <taxon>Moraxellales</taxon>
        <taxon>Moraxellaceae</taxon>
        <taxon>Acinetobacter</taxon>
        <taxon>Acinetobacter calcoaceticus/baumannii complex</taxon>
    </lineage>
</organism>
<sequence length="214" mass="23644">MFSDLGIINFWTYFLGVILIILAPGPETMFVIKTSIKSGVRKGFAAILSIVLSDVLLVLMAWAGLAAVISSTPFLFNTIKYAGAAYLFYLGAQTLYSVIKPKEKNEIEETELKGNSGIIGQGMLVTLLNPKTLLFHISFFSQFINISAPHIWMAFIVLTAIMLAITLIYLSFLVFCGAYLISRLKGNRILSTLGNMFIGFFFIGFAAKLLYSSY</sequence>
<dbReference type="EMBL" id="NGIR01000008">
    <property type="protein sequence ID" value="OTU30581.1"/>
    <property type="molecule type" value="Genomic_DNA"/>
</dbReference>
<evidence type="ECO:0000313" key="8">
    <source>
        <dbReference type="EMBL" id="OTU30581.1"/>
    </source>
</evidence>
<dbReference type="PANTHER" id="PTHR30086">
    <property type="entry name" value="ARGININE EXPORTER PROTEIN ARGO"/>
    <property type="match status" value="1"/>
</dbReference>
<evidence type="ECO:0000313" key="9">
    <source>
        <dbReference type="Proteomes" id="UP000195162"/>
    </source>
</evidence>
<evidence type="ECO:0000256" key="3">
    <source>
        <dbReference type="ARBA" id="ARBA00022475"/>
    </source>
</evidence>
<dbReference type="AlphaFoldDB" id="A0A242U9L6"/>
<dbReference type="Pfam" id="PF01810">
    <property type="entry name" value="LysE"/>
    <property type="match status" value="1"/>
</dbReference>
<gene>
    <name evidence="8" type="ORF">CAT59_01550</name>
</gene>
<reference evidence="8 9" key="1">
    <citation type="submission" date="2017-05" db="EMBL/GenBank/DDBJ databases">
        <authorList>
            <person name="Song R."/>
            <person name="Chenine A.L."/>
            <person name="Ruprecht R.M."/>
        </authorList>
    </citation>
    <scope>NUCLEOTIDE SEQUENCE [LARGE SCALE GENOMIC DNA]</scope>
    <source>
        <strain evidence="8 9">ARLG1955</strain>
    </source>
</reference>
<feature type="transmembrane region" description="Helical" evidence="7">
    <location>
        <begin position="6"/>
        <end position="23"/>
    </location>
</feature>
<evidence type="ECO:0000256" key="4">
    <source>
        <dbReference type="ARBA" id="ARBA00022692"/>
    </source>
</evidence>
<evidence type="ECO:0000256" key="1">
    <source>
        <dbReference type="ARBA" id="ARBA00004651"/>
    </source>
</evidence>
<comment type="similarity">
    <text evidence="2">Belongs to the Rht family.</text>
</comment>
<evidence type="ECO:0000256" key="6">
    <source>
        <dbReference type="ARBA" id="ARBA00023136"/>
    </source>
</evidence>
<feature type="transmembrane region" description="Helical" evidence="7">
    <location>
        <begin position="44"/>
        <end position="69"/>
    </location>
</feature>
<evidence type="ECO:0000256" key="7">
    <source>
        <dbReference type="SAM" id="Phobius"/>
    </source>
</evidence>
<protein>
    <submittedName>
        <fullName evidence="8">Leucine efflux protein LeuE</fullName>
    </submittedName>
</protein>
<dbReference type="PANTHER" id="PTHR30086:SF15">
    <property type="entry name" value="LEUCINE EFFLUX PROTEIN"/>
    <property type="match status" value="1"/>
</dbReference>
<dbReference type="RefSeq" id="WP_032055908.1">
    <property type="nucleotide sequence ID" value="NZ_JADVOL010000002.1"/>
</dbReference>
<feature type="transmembrane region" description="Helical" evidence="7">
    <location>
        <begin position="81"/>
        <end position="99"/>
    </location>
</feature>
<dbReference type="GO" id="GO:0015190">
    <property type="term" value="F:L-leucine transmembrane transporter activity"/>
    <property type="evidence" value="ECO:0007669"/>
    <property type="project" value="TreeGrafter"/>
</dbReference>
<keyword evidence="6 7" id="KW-0472">Membrane</keyword>
<evidence type="ECO:0000256" key="5">
    <source>
        <dbReference type="ARBA" id="ARBA00022989"/>
    </source>
</evidence>
<comment type="caution">
    <text evidence="8">The sequence shown here is derived from an EMBL/GenBank/DDBJ whole genome shotgun (WGS) entry which is preliminary data.</text>
</comment>
<dbReference type="NCBIfam" id="NF008201">
    <property type="entry name" value="PRK10958.1"/>
    <property type="match status" value="1"/>
</dbReference>
<keyword evidence="3" id="KW-1003">Cell membrane</keyword>
<keyword evidence="4 7" id="KW-0812">Transmembrane</keyword>
<dbReference type="InterPro" id="IPR001123">
    <property type="entry name" value="LeuE-type"/>
</dbReference>
<accession>A0A242U9L6</accession>
<evidence type="ECO:0000256" key="2">
    <source>
        <dbReference type="ARBA" id="ARBA00007928"/>
    </source>
</evidence>
<feature type="transmembrane region" description="Helical" evidence="7">
    <location>
        <begin position="193"/>
        <end position="211"/>
    </location>
</feature>
<dbReference type="GO" id="GO:0015820">
    <property type="term" value="P:L-leucine transport"/>
    <property type="evidence" value="ECO:0007669"/>
    <property type="project" value="TreeGrafter"/>
</dbReference>
<keyword evidence="5 7" id="KW-1133">Transmembrane helix</keyword>
<dbReference type="PIRSF" id="PIRSF006324">
    <property type="entry name" value="LeuE"/>
    <property type="match status" value="1"/>
</dbReference>
<feature type="transmembrane region" description="Helical" evidence="7">
    <location>
        <begin position="151"/>
        <end position="181"/>
    </location>
</feature>
<proteinExistence type="inferred from homology"/>
<dbReference type="GO" id="GO:0005886">
    <property type="term" value="C:plasma membrane"/>
    <property type="evidence" value="ECO:0007669"/>
    <property type="project" value="UniProtKB-SubCell"/>
</dbReference>